<evidence type="ECO:0000259" key="1">
    <source>
        <dbReference type="Pfam" id="PF01548"/>
    </source>
</evidence>
<feature type="domain" description="Transposase IS110-like N-terminal" evidence="1">
    <location>
        <begin position="7"/>
        <end position="146"/>
    </location>
</feature>
<accession>A0A4Q7Z2D9</accession>
<evidence type="ECO:0000313" key="3">
    <source>
        <dbReference type="EMBL" id="RZU43733.1"/>
    </source>
</evidence>
<dbReference type="Pfam" id="PF01548">
    <property type="entry name" value="DEDD_Tnp_IS110"/>
    <property type="match status" value="1"/>
</dbReference>
<dbReference type="Pfam" id="PF02371">
    <property type="entry name" value="Transposase_20"/>
    <property type="match status" value="1"/>
</dbReference>
<keyword evidence="4" id="KW-1185">Reference proteome</keyword>
<evidence type="ECO:0000313" key="4">
    <source>
        <dbReference type="Proteomes" id="UP000292958"/>
    </source>
</evidence>
<feature type="domain" description="Transposase IS116/IS110/IS902 C-terminal" evidence="2">
    <location>
        <begin position="213"/>
        <end position="271"/>
    </location>
</feature>
<dbReference type="EMBL" id="SHKW01000001">
    <property type="protein sequence ID" value="RZU43733.1"/>
    <property type="molecule type" value="Genomic_DNA"/>
</dbReference>
<dbReference type="InterPro" id="IPR003346">
    <property type="entry name" value="Transposase_20"/>
</dbReference>
<name>A0A4Q7Z2D9_9BACT</name>
<dbReference type="GO" id="GO:0006313">
    <property type="term" value="P:DNA transposition"/>
    <property type="evidence" value="ECO:0007669"/>
    <property type="project" value="InterPro"/>
</dbReference>
<dbReference type="Proteomes" id="UP000292958">
    <property type="component" value="Unassembled WGS sequence"/>
</dbReference>
<protein>
    <submittedName>
        <fullName evidence="3">Transposase</fullName>
    </submittedName>
</protein>
<reference evidence="3 4" key="1">
    <citation type="submission" date="2019-02" db="EMBL/GenBank/DDBJ databases">
        <title>Genomic Encyclopedia of Archaeal and Bacterial Type Strains, Phase II (KMG-II): from individual species to whole genera.</title>
        <authorList>
            <person name="Goeker M."/>
        </authorList>
    </citation>
    <scope>NUCLEOTIDE SEQUENCE [LARGE SCALE GENOMIC DNA]</scope>
    <source>
        <strain evidence="3 4">DSM 18101</strain>
    </source>
</reference>
<dbReference type="InterPro" id="IPR047650">
    <property type="entry name" value="Transpos_IS110"/>
</dbReference>
<dbReference type="PANTHER" id="PTHR33055:SF17">
    <property type="entry name" value="THIRD ORF IN TRANSPOSON ISC1491"/>
    <property type="match status" value="1"/>
</dbReference>
<proteinExistence type="predicted"/>
<comment type="caution">
    <text evidence="3">The sequence shown here is derived from an EMBL/GenBank/DDBJ whole genome shotgun (WGS) entry which is preliminary data.</text>
</comment>
<dbReference type="AlphaFoldDB" id="A0A4Q7Z2D9"/>
<dbReference type="InterPro" id="IPR002525">
    <property type="entry name" value="Transp_IS110-like_N"/>
</dbReference>
<sequence length="355" mass="40113">MEGTKYIGMDVHKDSISIAVLNSSGKLVMESIIETKATTILEFVHGLRGSLHLTFEEGTWAAWLYDLLKPHVTKLVVCDPRRNGYLKQGSKSDRIDARKLAELLYSNMLQPVYHGEHGVRSLKELARSYMTITKDQARVMTRVKAVYRSWAIPCAGKQVYGQRHRLEWLGKIQEPGVRRRAEFYYAELDALRSLRLVVRSELLLESKKHNVSTLLSQIPSIGPIRAALLIALLQTPDRFRTKRQLWAYSGLAIETHDSAENQYVNGQLQRSKKQTSIRGLNSNHNPDLKNLFKSASAVAAVKTGPFQKFYAALIGKGIKPEMARLTLARKIAAITLIVWKRGVSFDARYLNPQTA</sequence>
<dbReference type="GO" id="GO:0003677">
    <property type="term" value="F:DNA binding"/>
    <property type="evidence" value="ECO:0007669"/>
    <property type="project" value="InterPro"/>
</dbReference>
<dbReference type="RefSeq" id="WP_130422505.1">
    <property type="nucleotide sequence ID" value="NZ_SHKW01000001.1"/>
</dbReference>
<dbReference type="GO" id="GO:0004803">
    <property type="term" value="F:transposase activity"/>
    <property type="evidence" value="ECO:0007669"/>
    <property type="project" value="InterPro"/>
</dbReference>
<dbReference type="PANTHER" id="PTHR33055">
    <property type="entry name" value="TRANSPOSASE FOR INSERTION SEQUENCE ELEMENT IS1111A"/>
    <property type="match status" value="1"/>
</dbReference>
<evidence type="ECO:0000259" key="2">
    <source>
        <dbReference type="Pfam" id="PF02371"/>
    </source>
</evidence>
<dbReference type="OrthoDB" id="111060at2"/>
<organism evidence="3 4">
    <name type="scientific">Edaphobacter modestus</name>
    <dbReference type="NCBI Taxonomy" id="388466"/>
    <lineage>
        <taxon>Bacteria</taxon>
        <taxon>Pseudomonadati</taxon>
        <taxon>Acidobacteriota</taxon>
        <taxon>Terriglobia</taxon>
        <taxon>Terriglobales</taxon>
        <taxon>Acidobacteriaceae</taxon>
        <taxon>Edaphobacter</taxon>
    </lineage>
</organism>
<gene>
    <name evidence="3" type="ORF">BDD14_5439</name>
</gene>